<evidence type="ECO:0000256" key="4">
    <source>
        <dbReference type="ARBA" id="ARBA00023136"/>
    </source>
</evidence>
<evidence type="ECO:0000256" key="3">
    <source>
        <dbReference type="ARBA" id="ARBA00022989"/>
    </source>
</evidence>
<dbReference type="PANTHER" id="PTHR21576">
    <property type="entry name" value="UNCHARACTERIZED NODULIN-LIKE PROTEIN"/>
    <property type="match status" value="1"/>
</dbReference>
<dbReference type="AlphaFoldDB" id="A0AA88D2D9"/>
<keyword evidence="3 6" id="KW-1133">Transmembrane helix</keyword>
<feature type="transmembrane region" description="Helical" evidence="6">
    <location>
        <begin position="24"/>
        <end position="43"/>
    </location>
</feature>
<dbReference type="PANTHER" id="PTHR21576:SF84">
    <property type="entry name" value="FAMILY PROTEIN, PUTATIVE, EXPRESSED-RELATED"/>
    <property type="match status" value="1"/>
</dbReference>
<proteinExistence type="predicted"/>
<reference evidence="8" key="1">
    <citation type="submission" date="2023-07" db="EMBL/GenBank/DDBJ databases">
        <title>draft genome sequence of fig (Ficus carica).</title>
        <authorList>
            <person name="Takahashi T."/>
            <person name="Nishimura K."/>
        </authorList>
    </citation>
    <scope>NUCLEOTIDE SEQUENCE</scope>
</reference>
<protein>
    <recommendedName>
        <fullName evidence="7">Nodulin-like domain-containing protein</fullName>
    </recommendedName>
</protein>
<organism evidence="8 9">
    <name type="scientific">Ficus carica</name>
    <name type="common">Common fig</name>
    <dbReference type="NCBI Taxonomy" id="3494"/>
    <lineage>
        <taxon>Eukaryota</taxon>
        <taxon>Viridiplantae</taxon>
        <taxon>Streptophyta</taxon>
        <taxon>Embryophyta</taxon>
        <taxon>Tracheophyta</taxon>
        <taxon>Spermatophyta</taxon>
        <taxon>Magnoliopsida</taxon>
        <taxon>eudicotyledons</taxon>
        <taxon>Gunneridae</taxon>
        <taxon>Pentapetalae</taxon>
        <taxon>rosids</taxon>
        <taxon>fabids</taxon>
        <taxon>Rosales</taxon>
        <taxon>Moraceae</taxon>
        <taxon>Ficeae</taxon>
        <taxon>Ficus</taxon>
    </lineage>
</organism>
<dbReference type="InterPro" id="IPR010658">
    <property type="entry name" value="Nodulin-like"/>
</dbReference>
<evidence type="ECO:0000313" key="9">
    <source>
        <dbReference type="Proteomes" id="UP001187192"/>
    </source>
</evidence>
<evidence type="ECO:0000256" key="5">
    <source>
        <dbReference type="SAM" id="MobiDB-lite"/>
    </source>
</evidence>
<comment type="caution">
    <text evidence="8">The sequence shown here is derived from an EMBL/GenBank/DDBJ whole genome shotgun (WGS) entry which is preliminary data.</text>
</comment>
<accession>A0AA88D2D9</accession>
<dbReference type="SUPFAM" id="SSF103473">
    <property type="entry name" value="MFS general substrate transporter"/>
    <property type="match status" value="1"/>
</dbReference>
<feature type="compositionally biased region" description="Low complexity" evidence="5">
    <location>
        <begin position="137"/>
        <end position="153"/>
    </location>
</feature>
<keyword evidence="4 6" id="KW-0472">Membrane</keyword>
<dbReference type="InterPro" id="IPR036259">
    <property type="entry name" value="MFS_trans_sf"/>
</dbReference>
<feature type="domain" description="Nodulin-like" evidence="7">
    <location>
        <begin position="23"/>
        <end position="112"/>
    </location>
</feature>
<feature type="region of interest" description="Disordered" evidence="5">
    <location>
        <begin position="119"/>
        <end position="153"/>
    </location>
</feature>
<keyword evidence="9" id="KW-1185">Reference proteome</keyword>
<dbReference type="Pfam" id="PF06813">
    <property type="entry name" value="Nodulin-like"/>
    <property type="match status" value="1"/>
</dbReference>
<sequence>MSSEAPLLGCEIFAKTKQVLRGRWFMILSAIMIMSFSGSTFIFEAYSDDIKTALDYDQTTINLISAYKNAASNIGIVAGLIAEVVPTWLVLLIGAVANLLGYGFLWLAVKPKRSGICVPPCSSESTPKRSSPPELLSRASRTSPTAVASSSVS</sequence>
<evidence type="ECO:0000313" key="8">
    <source>
        <dbReference type="EMBL" id="GMN25044.1"/>
    </source>
</evidence>
<name>A0AA88D2D9_FICCA</name>
<keyword evidence="2 6" id="KW-0812">Transmembrane</keyword>
<dbReference type="GO" id="GO:0016020">
    <property type="term" value="C:membrane"/>
    <property type="evidence" value="ECO:0007669"/>
    <property type="project" value="UniProtKB-SubCell"/>
</dbReference>
<comment type="subcellular location">
    <subcellularLocation>
        <location evidence="1">Membrane</location>
        <topology evidence="1">Multi-pass membrane protein</topology>
    </subcellularLocation>
</comment>
<evidence type="ECO:0000256" key="1">
    <source>
        <dbReference type="ARBA" id="ARBA00004141"/>
    </source>
</evidence>
<gene>
    <name evidence="8" type="ORF">TIFTF001_000792</name>
</gene>
<dbReference type="Proteomes" id="UP001187192">
    <property type="component" value="Unassembled WGS sequence"/>
</dbReference>
<feature type="transmembrane region" description="Helical" evidence="6">
    <location>
        <begin position="88"/>
        <end position="109"/>
    </location>
</feature>
<evidence type="ECO:0000256" key="6">
    <source>
        <dbReference type="SAM" id="Phobius"/>
    </source>
</evidence>
<evidence type="ECO:0000256" key="2">
    <source>
        <dbReference type="ARBA" id="ARBA00022692"/>
    </source>
</evidence>
<evidence type="ECO:0000259" key="7">
    <source>
        <dbReference type="Pfam" id="PF06813"/>
    </source>
</evidence>
<dbReference type="EMBL" id="BTGU01000001">
    <property type="protein sequence ID" value="GMN25044.1"/>
    <property type="molecule type" value="Genomic_DNA"/>
</dbReference>